<keyword evidence="6" id="KW-1185">Reference proteome</keyword>
<evidence type="ECO:0000313" key="6">
    <source>
        <dbReference type="Proteomes" id="UP000472272"/>
    </source>
</evidence>
<dbReference type="GO" id="GO:0007030">
    <property type="term" value="P:Golgi organization"/>
    <property type="evidence" value="ECO:0007669"/>
    <property type="project" value="TreeGrafter"/>
</dbReference>
<dbReference type="Pfam" id="PF15070">
    <property type="entry name" value="GOLGA2L5"/>
    <property type="match status" value="1"/>
</dbReference>
<feature type="coiled-coil region" evidence="2">
    <location>
        <begin position="585"/>
        <end position="818"/>
    </location>
</feature>
<feature type="coiled-coil region" evidence="2">
    <location>
        <begin position="285"/>
        <end position="330"/>
    </location>
</feature>
<feature type="region of interest" description="Disordered" evidence="3">
    <location>
        <begin position="87"/>
        <end position="150"/>
    </location>
</feature>
<dbReference type="OMA" id="IQVIIAE"/>
<feature type="coiled-coil region" evidence="2">
    <location>
        <begin position="859"/>
        <end position="962"/>
    </location>
</feature>
<evidence type="ECO:0000256" key="2">
    <source>
        <dbReference type="SAM" id="Coils"/>
    </source>
</evidence>
<proteinExistence type="predicted"/>
<dbReference type="PANTHER" id="PTHR10881:SF46">
    <property type="entry name" value="GOLGIN SUBFAMILY A MEMBER 2"/>
    <property type="match status" value="1"/>
</dbReference>
<sequence length="1141" mass="129570">MKKKIRWENGGRKRREEPCACAFPPSFPSPAEPQELPRPRLRNTAFPPSFRPRATETAGHGRGLPSLCLSLSSLFLHPPSYHTGLTWPGPGSDMADGSRQSKLASAKKKLKEYQQKNSPGSAAGAKKKRKGKEGSRPETPTNDGRESPENIQNILKVLVSDLNRSNGVAIPSLDKRKAYCDGDVSAHNAEQLAAGVHMLSNSNSLPSSAAPSPGSMQLLQICDTDHKNALEENRSLSLADSLRQLSEQLNGMVNQPTAYVNGENATSSTDMKEMATRYQELAVALDSSNLTNKQLSTKIEELKQQNQEIMNQLEKEKKGFEQKFSKEQAALREQLQVHIQTIGILVSEKSELQTALAHTQQAARQKSGEAEDLAARVQSSRQRISELEHTLSSLSTQQKQTDKHNKELAKERDALKLEVYKQSKNSEEFKQQNSELSEKLRTLISENSAMKLDVEDLHKKLEMAELMIQQFANQPGIPDATQQLQMALEERANLETQIAQMSESIQQLQTERDQYVHKLKEEGGIWQQRVQLLSDQVQALTEEKDLSTTRIQELEANLSELISSQSVVKPLESDPAPHSGPTEAELRLQEELTRLQEEKEELRGQCQAQMRDNEQLSRLNQEKEEQLQELEKTVQRYSEEAVDRQQILENMQSDKATISRAMTQNRELKEQLAELQNGFVKLTNENMEVTSALQSEQHVKKELAKKIGELQEKLAELKEMEAQKTQEAQALQEQRDQYYAHLQQYTAAYQQLATEKEELHKQYLLQMQLMDRLQHEEVQGKVTVEMHFKELQEAKESLEMISKENKELQAQVSQLMAELDARMLPRAQGDGVETEETVEELKTPALTIPDNFESREEMVAFLTSVMSQAETEREEMRQQLSEERRQCRGLLKQIAILRKEQQLHVASGGDSAADSVPGEVHEALKSAMEKLQSRFTDLMHERAELKDRVEELEHRCIQLSGETDTIGEYIALYQSQRAILKQRHQEKEEYISRLAQDKEEMKMKLLELQELVMRLVGEKNEWYIKYMEMAQNVDPQSDPKSEAALTAARHVELNATDGEGLREVSLADEPELESTASQSHPSHTDNKAPQPASQDPTAKQIMHLLREIQNPRDRLGSLLQNPCIPFFYRADENDEVKIMVV</sequence>
<dbReference type="InterPro" id="IPR043937">
    <property type="entry name" value="GOLGA_C"/>
</dbReference>
<dbReference type="PANTHER" id="PTHR10881">
    <property type="entry name" value="GOLGIN SUBFAMILY A MEMBER-RELATED"/>
    <property type="match status" value="1"/>
</dbReference>
<dbReference type="GO" id="GO:0005801">
    <property type="term" value="C:cis-Golgi network"/>
    <property type="evidence" value="ECO:0007669"/>
    <property type="project" value="InterPro"/>
</dbReference>
<dbReference type="InterPro" id="IPR043976">
    <property type="entry name" value="GOLGA_cons_dom"/>
</dbReference>
<evidence type="ECO:0000256" key="1">
    <source>
        <dbReference type="ARBA" id="ARBA00023054"/>
    </source>
</evidence>
<dbReference type="Proteomes" id="UP000472272">
    <property type="component" value="Unplaced"/>
</dbReference>
<dbReference type="InterPro" id="IPR024858">
    <property type="entry name" value="GOLGA"/>
</dbReference>
<evidence type="ECO:0000259" key="4">
    <source>
        <dbReference type="Pfam" id="PF15070"/>
    </source>
</evidence>
<keyword evidence="1 2" id="KW-0175">Coiled coil</keyword>
<feature type="region of interest" description="Disordered" evidence="3">
    <location>
        <begin position="1067"/>
        <end position="1096"/>
    </location>
</feature>
<name>A0A670KGH2_PODMU</name>
<feature type="coiled-coil region" evidence="2">
    <location>
        <begin position="426"/>
        <end position="557"/>
    </location>
</feature>
<reference evidence="5" key="1">
    <citation type="submission" date="2025-08" db="UniProtKB">
        <authorList>
            <consortium name="Ensembl"/>
        </authorList>
    </citation>
    <scope>IDENTIFICATION</scope>
</reference>
<dbReference type="GO" id="GO:0032580">
    <property type="term" value="C:Golgi cisterna membrane"/>
    <property type="evidence" value="ECO:0007669"/>
    <property type="project" value="TreeGrafter"/>
</dbReference>
<feature type="compositionally biased region" description="Basic and acidic residues" evidence="3">
    <location>
        <begin position="1"/>
        <end position="18"/>
    </location>
</feature>
<dbReference type="GeneTree" id="ENSGT00530000062932"/>
<dbReference type="GO" id="GO:0000137">
    <property type="term" value="C:Golgi cis cisterna"/>
    <property type="evidence" value="ECO:0007669"/>
    <property type="project" value="TreeGrafter"/>
</dbReference>
<dbReference type="Ensembl" id="ENSPMRT00000038687.1">
    <property type="protein sequence ID" value="ENSPMRP00000036518.1"/>
    <property type="gene ID" value="ENSPMRG00000023562.1"/>
</dbReference>
<evidence type="ECO:0000313" key="5">
    <source>
        <dbReference type="Ensembl" id="ENSPMRP00000036518.1"/>
    </source>
</evidence>
<feature type="region of interest" description="Disordered" evidence="3">
    <location>
        <begin position="1"/>
        <end position="63"/>
    </location>
</feature>
<feature type="coiled-coil region" evidence="2">
    <location>
        <begin position="370"/>
        <end position="397"/>
    </location>
</feature>
<feature type="coiled-coil region" evidence="2">
    <location>
        <begin position="991"/>
        <end position="1018"/>
    </location>
</feature>
<evidence type="ECO:0000256" key="3">
    <source>
        <dbReference type="SAM" id="MobiDB-lite"/>
    </source>
</evidence>
<accession>A0A670KGH2</accession>
<organism evidence="5 6">
    <name type="scientific">Podarcis muralis</name>
    <name type="common">Wall lizard</name>
    <name type="synonym">Lacerta muralis</name>
    <dbReference type="NCBI Taxonomy" id="64176"/>
    <lineage>
        <taxon>Eukaryota</taxon>
        <taxon>Metazoa</taxon>
        <taxon>Chordata</taxon>
        <taxon>Craniata</taxon>
        <taxon>Vertebrata</taxon>
        <taxon>Euteleostomi</taxon>
        <taxon>Lepidosauria</taxon>
        <taxon>Squamata</taxon>
        <taxon>Bifurcata</taxon>
        <taxon>Unidentata</taxon>
        <taxon>Episquamata</taxon>
        <taxon>Laterata</taxon>
        <taxon>Lacertibaenia</taxon>
        <taxon>Lacertidae</taxon>
        <taxon>Podarcis</taxon>
    </lineage>
</organism>
<dbReference type="AlphaFoldDB" id="A0A670KGH2"/>
<feature type="domain" description="Golgin subfamily A conserved" evidence="4">
    <location>
        <begin position="500"/>
        <end position="1030"/>
    </location>
</feature>
<protein>
    <recommendedName>
        <fullName evidence="4">Golgin subfamily A conserved domain-containing protein</fullName>
    </recommendedName>
</protein>
<reference evidence="5" key="2">
    <citation type="submission" date="2025-09" db="UniProtKB">
        <authorList>
            <consortium name="Ensembl"/>
        </authorList>
    </citation>
    <scope>IDENTIFICATION</scope>
</reference>
<dbReference type="Pfam" id="PF19046">
    <property type="entry name" value="GM130_C"/>
    <property type="match status" value="1"/>
</dbReference>